<dbReference type="Proteomes" id="UP000807306">
    <property type="component" value="Unassembled WGS sequence"/>
</dbReference>
<name>A0A9P6E6Z5_9AGAR</name>
<gene>
    <name evidence="1" type="ORF">CPB83DRAFT_653772</name>
</gene>
<sequence>MNCALLTRELLDQIFEAVAQVDAEASDPSYERRPRSTLPSLARTSRFFYSSAIRIIWRSIPSLEPLFLCLPEQALLRQPPPPWSLFFGFFALTKNLDPAIFSRLEDLNRLRYHASMVRQFGFRTKQSYPKLRLGFDIASDIYDRLLPLFSAEQPLFTALTSASLHLSRFSGSGAYARLVLGKDCSLKELYIDCDAKLYDNDSLWMQWTSIIASANLKNLRCFDTSPFFEGCQEDIRCFPLRSLSNLFKSHHLTQVDIRSLVFERIDLIQDLALQPHLRSLVINLGGFVQMPPFANNSKEIYFPSLHGITIILAKLDLACSFLQQSQPPNLSYLTIQRQGKDNQWVMVDLLEAAQTSLPLPIFRQLVISNGQECEDKGDNQGVKASTLISSAA</sequence>
<dbReference type="OrthoDB" id="2998673at2759"/>
<evidence type="ECO:0000313" key="2">
    <source>
        <dbReference type="Proteomes" id="UP000807306"/>
    </source>
</evidence>
<accession>A0A9P6E6Z5</accession>
<protein>
    <submittedName>
        <fullName evidence="1">Uncharacterized protein</fullName>
    </submittedName>
</protein>
<proteinExistence type="predicted"/>
<reference evidence="1" key="1">
    <citation type="submission" date="2020-11" db="EMBL/GenBank/DDBJ databases">
        <authorList>
            <consortium name="DOE Joint Genome Institute"/>
            <person name="Ahrendt S."/>
            <person name="Riley R."/>
            <person name="Andreopoulos W."/>
            <person name="Labutti K."/>
            <person name="Pangilinan J."/>
            <person name="Ruiz-Duenas F.J."/>
            <person name="Barrasa J.M."/>
            <person name="Sanchez-Garcia M."/>
            <person name="Camarero S."/>
            <person name="Miyauchi S."/>
            <person name="Serrano A."/>
            <person name="Linde D."/>
            <person name="Babiker R."/>
            <person name="Drula E."/>
            <person name="Ayuso-Fernandez I."/>
            <person name="Pacheco R."/>
            <person name="Padilla G."/>
            <person name="Ferreira P."/>
            <person name="Barriuso J."/>
            <person name="Kellner H."/>
            <person name="Castanera R."/>
            <person name="Alfaro M."/>
            <person name="Ramirez L."/>
            <person name="Pisabarro A.G."/>
            <person name="Kuo A."/>
            <person name="Tritt A."/>
            <person name="Lipzen A."/>
            <person name="He G."/>
            <person name="Yan M."/>
            <person name="Ng V."/>
            <person name="Cullen D."/>
            <person name="Martin F."/>
            <person name="Rosso M.-N."/>
            <person name="Henrissat B."/>
            <person name="Hibbett D."/>
            <person name="Martinez A.T."/>
            <person name="Grigoriev I.V."/>
        </authorList>
    </citation>
    <scope>NUCLEOTIDE SEQUENCE</scope>
    <source>
        <strain evidence="1">CBS 506.95</strain>
    </source>
</reference>
<evidence type="ECO:0000313" key="1">
    <source>
        <dbReference type="EMBL" id="KAF9523796.1"/>
    </source>
</evidence>
<dbReference type="AlphaFoldDB" id="A0A9P6E6Z5"/>
<keyword evidence="2" id="KW-1185">Reference proteome</keyword>
<comment type="caution">
    <text evidence="1">The sequence shown here is derived from an EMBL/GenBank/DDBJ whole genome shotgun (WGS) entry which is preliminary data.</text>
</comment>
<organism evidence="1 2">
    <name type="scientific">Crepidotus variabilis</name>
    <dbReference type="NCBI Taxonomy" id="179855"/>
    <lineage>
        <taxon>Eukaryota</taxon>
        <taxon>Fungi</taxon>
        <taxon>Dikarya</taxon>
        <taxon>Basidiomycota</taxon>
        <taxon>Agaricomycotina</taxon>
        <taxon>Agaricomycetes</taxon>
        <taxon>Agaricomycetidae</taxon>
        <taxon>Agaricales</taxon>
        <taxon>Agaricineae</taxon>
        <taxon>Crepidotaceae</taxon>
        <taxon>Crepidotus</taxon>
    </lineage>
</organism>
<dbReference type="EMBL" id="MU157910">
    <property type="protein sequence ID" value="KAF9523796.1"/>
    <property type="molecule type" value="Genomic_DNA"/>
</dbReference>